<organism evidence="3">
    <name type="scientific">Aphanomyces astaci</name>
    <name type="common">Crayfish plague agent</name>
    <dbReference type="NCBI Taxonomy" id="112090"/>
    <lineage>
        <taxon>Eukaryota</taxon>
        <taxon>Sar</taxon>
        <taxon>Stramenopiles</taxon>
        <taxon>Oomycota</taxon>
        <taxon>Saprolegniomycetes</taxon>
        <taxon>Saprolegniales</taxon>
        <taxon>Verrucalvaceae</taxon>
        <taxon>Aphanomyces</taxon>
    </lineage>
</organism>
<feature type="compositionally biased region" description="Basic and acidic residues" evidence="1">
    <location>
        <begin position="1"/>
        <end position="10"/>
    </location>
</feature>
<dbReference type="InterPro" id="IPR001623">
    <property type="entry name" value="DnaJ_domain"/>
</dbReference>
<sequence length="786" mass="88491">MHDCPKDDSLRPAAASPPPPPPPSPPKWFGFCKQGCEAFTDGEFAQCIERFTSALDILGEELERGLCGPALQSEKAKLLVNRAAALVMVGKFQEALQDGIAAVELDRTFLRAHLRVAKCCLLLGKADDAKEAYRHVDLILRGLNRRLYPRLDDYRAQLHEGLLAVESLESLLREINRCTVANDNKGALRATEDAMAFAIGSQELRLQKVTLLLTLCEFDKVEAYCTYLVRKSASGGIISLGIKMAVLYCRALHYHDKVDDSLRPAAASPPPPPPPSPPKWFGFCKQGCEAFTDGEFAQCIERFTSALDILGEELERGLCGPALQSEKAKLLVNRAAALVMVGKFQEALQDGIAAVELDRTFLRAHLRVAKCCLLLGKADDAKEAYRHVDLILRGLNRRLYPRLDDYRAQLHEGLLAVESLESLLREINRCTVANDNKGALRATEDAMAFAIGSQELRLQKVTLLLTLCEFDKVEAYCTYLVRKSASGGIISLGIKMAVLYCRALHYHDKTEQAFEVLEQLLRVAPTSVDLLHVKRLWELMEDVSLAAYEASTRGDYNKAVLLYTKALTLDKHHRTYNASVLGSRATTYMALAQYDKAVQDCNAALKYRPVYFKVLLRRARCYDIMNLYKESVADYDEYMAKAKVTPDDLRHVRRERDQVQEDWDRSKYRRDGWDNDFPYSSHQRVPNEQHRNKAHEHAAGANQNGPLRPPYVPPSPTHYQVLRVPSTATQDEIKKSYRKLALVYHPDKAKTAQDGELFKYMSAAYGVLSDKQLKAAYDMELRYRGH</sequence>
<dbReference type="Gene3D" id="1.10.287.110">
    <property type="entry name" value="DnaJ domain"/>
    <property type="match status" value="1"/>
</dbReference>
<evidence type="ECO:0000313" key="3">
    <source>
        <dbReference type="EMBL" id="ETV81633.1"/>
    </source>
</evidence>
<dbReference type="VEuPathDB" id="FungiDB:H257_06080"/>
<feature type="compositionally biased region" description="Pro residues" evidence="1">
    <location>
        <begin position="15"/>
        <end position="24"/>
    </location>
</feature>
<dbReference type="Pfam" id="PF00226">
    <property type="entry name" value="DnaJ"/>
    <property type="match status" value="1"/>
</dbReference>
<dbReference type="CDD" id="cd06257">
    <property type="entry name" value="DnaJ"/>
    <property type="match status" value="1"/>
</dbReference>
<dbReference type="OrthoDB" id="765884at2759"/>
<dbReference type="GeneID" id="20808076"/>
<name>W4GRX4_APHAT</name>
<reference evidence="3" key="1">
    <citation type="submission" date="2013-12" db="EMBL/GenBank/DDBJ databases">
        <title>The Genome Sequence of Aphanomyces astaci APO3.</title>
        <authorList>
            <consortium name="The Broad Institute Genomics Platform"/>
            <person name="Russ C."/>
            <person name="Tyler B."/>
            <person name="van West P."/>
            <person name="Dieguez-Uribeondo J."/>
            <person name="Young S.K."/>
            <person name="Zeng Q."/>
            <person name="Gargeya S."/>
            <person name="Fitzgerald M."/>
            <person name="Abouelleil A."/>
            <person name="Alvarado L."/>
            <person name="Chapman S.B."/>
            <person name="Gainer-Dewar J."/>
            <person name="Goldberg J."/>
            <person name="Griggs A."/>
            <person name="Gujja S."/>
            <person name="Hansen M."/>
            <person name="Howarth C."/>
            <person name="Imamovic A."/>
            <person name="Ireland A."/>
            <person name="Larimer J."/>
            <person name="McCowan C."/>
            <person name="Murphy C."/>
            <person name="Pearson M."/>
            <person name="Poon T.W."/>
            <person name="Priest M."/>
            <person name="Roberts A."/>
            <person name="Saif S."/>
            <person name="Shea T."/>
            <person name="Sykes S."/>
            <person name="Wortman J."/>
            <person name="Nusbaum C."/>
            <person name="Birren B."/>
        </authorList>
    </citation>
    <scope>NUCLEOTIDE SEQUENCE [LARGE SCALE GENOMIC DNA]</scope>
    <source>
        <strain evidence="3">APO3</strain>
    </source>
</reference>
<dbReference type="PROSITE" id="PS50076">
    <property type="entry name" value="DNAJ_2"/>
    <property type="match status" value="1"/>
</dbReference>
<dbReference type="InterPro" id="IPR011990">
    <property type="entry name" value="TPR-like_helical_dom_sf"/>
</dbReference>
<dbReference type="STRING" id="112090.W4GRX4"/>
<dbReference type="Pfam" id="PF13181">
    <property type="entry name" value="TPR_8"/>
    <property type="match status" value="1"/>
</dbReference>
<gene>
    <name evidence="3" type="ORF">H257_06080</name>
</gene>
<feature type="region of interest" description="Disordered" evidence="1">
    <location>
        <begin position="674"/>
        <end position="715"/>
    </location>
</feature>
<proteinExistence type="predicted"/>
<dbReference type="InterPro" id="IPR019734">
    <property type="entry name" value="TPR_rpt"/>
</dbReference>
<dbReference type="InterPro" id="IPR036869">
    <property type="entry name" value="J_dom_sf"/>
</dbReference>
<dbReference type="SMART" id="SM00028">
    <property type="entry name" value="TPR"/>
    <property type="match status" value="9"/>
</dbReference>
<protein>
    <recommendedName>
        <fullName evidence="2">J domain-containing protein</fullName>
    </recommendedName>
</protein>
<dbReference type="RefSeq" id="XP_009829491.1">
    <property type="nucleotide sequence ID" value="XM_009831189.1"/>
</dbReference>
<feature type="compositionally biased region" description="Basic and acidic residues" evidence="1">
    <location>
        <begin position="685"/>
        <end position="698"/>
    </location>
</feature>
<feature type="domain" description="J" evidence="2">
    <location>
        <begin position="717"/>
        <end position="781"/>
    </location>
</feature>
<evidence type="ECO:0000259" key="2">
    <source>
        <dbReference type="PROSITE" id="PS50076"/>
    </source>
</evidence>
<dbReference type="SUPFAM" id="SSF46565">
    <property type="entry name" value="Chaperone J-domain"/>
    <property type="match status" value="1"/>
</dbReference>
<dbReference type="SUPFAM" id="SSF48452">
    <property type="entry name" value="TPR-like"/>
    <property type="match status" value="3"/>
</dbReference>
<dbReference type="PRINTS" id="PR00625">
    <property type="entry name" value="JDOMAIN"/>
</dbReference>
<dbReference type="EMBL" id="KI913124">
    <property type="protein sequence ID" value="ETV81633.1"/>
    <property type="molecule type" value="Genomic_DNA"/>
</dbReference>
<dbReference type="AlphaFoldDB" id="W4GRX4"/>
<dbReference type="PANTHER" id="PTHR44200">
    <property type="entry name" value="DNAJ HOMOLOG SUBFAMILY C MEMBER 7"/>
    <property type="match status" value="1"/>
</dbReference>
<dbReference type="PANTHER" id="PTHR44200:SF1">
    <property type="entry name" value="DNAJ HOMOLOG SUBFAMILY C MEMBER 7"/>
    <property type="match status" value="1"/>
</dbReference>
<dbReference type="Gene3D" id="1.25.40.10">
    <property type="entry name" value="Tetratricopeptide repeat domain"/>
    <property type="match status" value="3"/>
</dbReference>
<accession>W4GRX4</accession>
<evidence type="ECO:0000256" key="1">
    <source>
        <dbReference type="SAM" id="MobiDB-lite"/>
    </source>
</evidence>
<dbReference type="SMART" id="SM00271">
    <property type="entry name" value="DnaJ"/>
    <property type="match status" value="1"/>
</dbReference>
<dbReference type="InterPro" id="IPR052758">
    <property type="entry name" value="SRC_co-chaperone"/>
</dbReference>
<feature type="region of interest" description="Disordered" evidence="1">
    <location>
        <begin position="1"/>
        <end position="24"/>
    </location>
</feature>